<dbReference type="EMBL" id="BMRG01000018">
    <property type="protein sequence ID" value="GGP78555.1"/>
    <property type="molecule type" value="Genomic_DNA"/>
</dbReference>
<evidence type="ECO:0000256" key="2">
    <source>
        <dbReference type="SAM" id="MobiDB-lite"/>
    </source>
</evidence>
<feature type="binding site" evidence="1">
    <location>
        <position position="108"/>
    </location>
    <ligand>
        <name>Mg(2+)</name>
        <dbReference type="ChEBI" id="CHEBI:18420"/>
        <label>1</label>
        <note>catalytic</note>
    </ligand>
</feature>
<accession>A0A918ARP6</accession>
<dbReference type="GO" id="GO:0000103">
    <property type="term" value="P:sulfate assimilation"/>
    <property type="evidence" value="ECO:0007669"/>
    <property type="project" value="TreeGrafter"/>
</dbReference>
<feature type="compositionally biased region" description="Basic and acidic residues" evidence="2">
    <location>
        <begin position="1"/>
        <end position="13"/>
    </location>
</feature>
<evidence type="ECO:0000313" key="4">
    <source>
        <dbReference type="Proteomes" id="UP000639606"/>
    </source>
</evidence>
<comment type="caution">
    <text evidence="3">The sequence shown here is derived from an EMBL/GenBank/DDBJ whole genome shotgun (WGS) entry which is preliminary data.</text>
</comment>
<dbReference type="GO" id="GO:0008441">
    <property type="term" value="F:3'(2'),5'-bisphosphate nucleotidase activity"/>
    <property type="evidence" value="ECO:0007669"/>
    <property type="project" value="TreeGrafter"/>
</dbReference>
<sequence length="274" mass="28937">MRGLGDPRGRDADIVLLGPTPTTRSRPVDDHSLARLLATLAGDLLLEVRRERTDLAGAELGREGDRRAHAMLVSALREHRPDDAVRSEEGEAALDGHRSGRLWIVDPLDGTREYGDRERGDWAVHVALSERGKLLAGAVAVPATGRTFATDEAALAPAPPRPRPRVVVSRSHRPPLVDALAEVVDVDLVPMGSAGVKAVAVLTGAADAYVHAGGQYEWDSAAPVAVSAAAGAHTSRIDGSELVYGNPSPSIPDLLICRPELRDTLLTALAAARS</sequence>
<proteinExistence type="predicted"/>
<dbReference type="Proteomes" id="UP000639606">
    <property type="component" value="Unassembled WGS sequence"/>
</dbReference>
<dbReference type="CDD" id="cd01638">
    <property type="entry name" value="CysQ"/>
    <property type="match status" value="1"/>
</dbReference>
<protein>
    <submittedName>
        <fullName evidence="3">3'(2'),5'-bisphosphate nucleotidase CysQ</fullName>
    </submittedName>
</protein>
<dbReference type="PANTHER" id="PTHR43028:SF5">
    <property type="entry name" value="3'(2'),5'-BISPHOSPHATE NUCLEOTIDASE 1"/>
    <property type="match status" value="1"/>
</dbReference>
<gene>
    <name evidence="3" type="ORF">GCM10010185_60450</name>
</gene>
<feature type="region of interest" description="Disordered" evidence="2">
    <location>
        <begin position="1"/>
        <end position="28"/>
    </location>
</feature>
<feature type="binding site" evidence="1">
    <location>
        <position position="109"/>
    </location>
    <ligand>
        <name>Mg(2+)</name>
        <dbReference type="ChEBI" id="CHEBI:18420"/>
        <label>1</label>
        <note>catalytic</note>
    </ligand>
</feature>
<keyword evidence="4" id="KW-1185">Reference proteome</keyword>
<feature type="binding site" evidence="1">
    <location>
        <position position="106"/>
    </location>
    <ligand>
        <name>Mg(2+)</name>
        <dbReference type="ChEBI" id="CHEBI:18420"/>
        <label>1</label>
        <note>catalytic</note>
    </ligand>
</feature>
<dbReference type="GO" id="GO:0050427">
    <property type="term" value="P:3'-phosphoadenosine 5'-phosphosulfate metabolic process"/>
    <property type="evidence" value="ECO:0007669"/>
    <property type="project" value="TreeGrafter"/>
</dbReference>
<reference evidence="3" key="1">
    <citation type="journal article" date="2014" name="Int. J. Syst. Evol. Microbiol.">
        <title>Complete genome sequence of Corynebacterium casei LMG S-19264T (=DSM 44701T), isolated from a smear-ripened cheese.</title>
        <authorList>
            <consortium name="US DOE Joint Genome Institute (JGI-PGF)"/>
            <person name="Walter F."/>
            <person name="Albersmeier A."/>
            <person name="Kalinowski J."/>
            <person name="Ruckert C."/>
        </authorList>
    </citation>
    <scope>NUCLEOTIDE SEQUENCE</scope>
    <source>
        <strain evidence="3">JCM 3313</strain>
    </source>
</reference>
<reference evidence="3" key="2">
    <citation type="submission" date="2020-09" db="EMBL/GenBank/DDBJ databases">
        <authorList>
            <person name="Sun Q."/>
            <person name="Ohkuma M."/>
        </authorList>
    </citation>
    <scope>NUCLEOTIDE SEQUENCE</scope>
    <source>
        <strain evidence="3">JCM 3313</strain>
    </source>
</reference>
<organism evidence="3 4">
    <name type="scientific">Saccharothrix coeruleofusca</name>
    <dbReference type="NCBI Taxonomy" id="33919"/>
    <lineage>
        <taxon>Bacteria</taxon>
        <taxon>Bacillati</taxon>
        <taxon>Actinomycetota</taxon>
        <taxon>Actinomycetes</taxon>
        <taxon>Pseudonocardiales</taxon>
        <taxon>Pseudonocardiaceae</taxon>
        <taxon>Saccharothrix</taxon>
    </lineage>
</organism>
<comment type="cofactor">
    <cofactor evidence="1">
        <name>Mg(2+)</name>
        <dbReference type="ChEBI" id="CHEBI:18420"/>
    </cofactor>
</comment>
<dbReference type="AlphaFoldDB" id="A0A918ARP6"/>
<dbReference type="PRINTS" id="PR00377">
    <property type="entry name" value="IMPHPHTASES"/>
</dbReference>
<dbReference type="Pfam" id="PF00459">
    <property type="entry name" value="Inositol_P"/>
    <property type="match status" value="1"/>
</dbReference>
<dbReference type="PANTHER" id="PTHR43028">
    <property type="entry name" value="3'(2'),5'-BISPHOSPHATE NUCLEOTIDASE 1"/>
    <property type="match status" value="1"/>
</dbReference>
<dbReference type="InterPro" id="IPR000760">
    <property type="entry name" value="Inositol_monophosphatase-like"/>
</dbReference>
<evidence type="ECO:0000256" key="1">
    <source>
        <dbReference type="PIRSR" id="PIRSR600760-2"/>
    </source>
</evidence>
<feature type="binding site" evidence="1">
    <location>
        <position position="219"/>
    </location>
    <ligand>
        <name>Mg(2+)</name>
        <dbReference type="ChEBI" id="CHEBI:18420"/>
        <label>1</label>
        <note>catalytic</note>
    </ligand>
</feature>
<feature type="binding site" evidence="1">
    <location>
        <position position="88"/>
    </location>
    <ligand>
        <name>Mg(2+)</name>
        <dbReference type="ChEBI" id="CHEBI:18420"/>
        <label>1</label>
        <note>catalytic</note>
    </ligand>
</feature>
<keyword evidence="1" id="KW-0460">Magnesium</keyword>
<dbReference type="SUPFAM" id="SSF56655">
    <property type="entry name" value="Carbohydrate phosphatase"/>
    <property type="match status" value="1"/>
</dbReference>
<keyword evidence="1" id="KW-0479">Metal-binding</keyword>
<dbReference type="Gene3D" id="3.40.190.80">
    <property type="match status" value="1"/>
</dbReference>
<dbReference type="GO" id="GO:0046872">
    <property type="term" value="F:metal ion binding"/>
    <property type="evidence" value="ECO:0007669"/>
    <property type="project" value="UniProtKB-KW"/>
</dbReference>
<dbReference type="Gene3D" id="3.30.540.10">
    <property type="entry name" value="Fructose-1,6-Bisphosphatase, subunit A, domain 1"/>
    <property type="match status" value="1"/>
</dbReference>
<dbReference type="InterPro" id="IPR050725">
    <property type="entry name" value="CysQ/Inositol_MonoPase"/>
</dbReference>
<name>A0A918ARP6_9PSEU</name>
<evidence type="ECO:0000313" key="3">
    <source>
        <dbReference type="EMBL" id="GGP78555.1"/>
    </source>
</evidence>